<comment type="caution">
    <text evidence="1">The sequence shown here is derived from an EMBL/GenBank/DDBJ whole genome shotgun (WGS) entry which is preliminary data.</text>
</comment>
<reference evidence="1 2" key="2">
    <citation type="journal article" date="2022" name="Mol. Ecol. Resour.">
        <title>The genomes of chicory, endive, great burdock and yacon provide insights into Asteraceae paleo-polyploidization history and plant inulin production.</title>
        <authorList>
            <person name="Fan W."/>
            <person name="Wang S."/>
            <person name="Wang H."/>
            <person name="Wang A."/>
            <person name="Jiang F."/>
            <person name="Liu H."/>
            <person name="Zhao H."/>
            <person name="Xu D."/>
            <person name="Zhang Y."/>
        </authorList>
    </citation>
    <scope>NUCLEOTIDE SEQUENCE [LARGE SCALE GENOMIC DNA]</scope>
    <source>
        <strain evidence="2">cv. Punajuju</strain>
        <tissue evidence="1">Leaves</tissue>
    </source>
</reference>
<proteinExistence type="predicted"/>
<dbReference type="EMBL" id="CM042009">
    <property type="protein sequence ID" value="KAI3791824.1"/>
    <property type="molecule type" value="Genomic_DNA"/>
</dbReference>
<gene>
    <name evidence="1" type="ORF">L2E82_05687</name>
</gene>
<protein>
    <submittedName>
        <fullName evidence="1">Uncharacterized protein</fullName>
    </submittedName>
</protein>
<keyword evidence="2" id="KW-1185">Reference proteome</keyword>
<name>A0ACB9H803_CICIN</name>
<dbReference type="Proteomes" id="UP001055811">
    <property type="component" value="Linkage Group LG01"/>
</dbReference>
<organism evidence="1 2">
    <name type="scientific">Cichorium intybus</name>
    <name type="common">Chicory</name>
    <dbReference type="NCBI Taxonomy" id="13427"/>
    <lineage>
        <taxon>Eukaryota</taxon>
        <taxon>Viridiplantae</taxon>
        <taxon>Streptophyta</taxon>
        <taxon>Embryophyta</taxon>
        <taxon>Tracheophyta</taxon>
        <taxon>Spermatophyta</taxon>
        <taxon>Magnoliopsida</taxon>
        <taxon>eudicotyledons</taxon>
        <taxon>Gunneridae</taxon>
        <taxon>Pentapetalae</taxon>
        <taxon>asterids</taxon>
        <taxon>campanulids</taxon>
        <taxon>Asterales</taxon>
        <taxon>Asteraceae</taxon>
        <taxon>Cichorioideae</taxon>
        <taxon>Cichorieae</taxon>
        <taxon>Cichoriinae</taxon>
        <taxon>Cichorium</taxon>
    </lineage>
</organism>
<accession>A0ACB9H803</accession>
<evidence type="ECO:0000313" key="2">
    <source>
        <dbReference type="Proteomes" id="UP001055811"/>
    </source>
</evidence>
<evidence type="ECO:0000313" key="1">
    <source>
        <dbReference type="EMBL" id="KAI3791824.1"/>
    </source>
</evidence>
<reference evidence="2" key="1">
    <citation type="journal article" date="2022" name="Mol. Ecol. Resour.">
        <title>The genomes of chicory, endive, great burdock and yacon provide insights into Asteraceae palaeo-polyploidization history and plant inulin production.</title>
        <authorList>
            <person name="Fan W."/>
            <person name="Wang S."/>
            <person name="Wang H."/>
            <person name="Wang A."/>
            <person name="Jiang F."/>
            <person name="Liu H."/>
            <person name="Zhao H."/>
            <person name="Xu D."/>
            <person name="Zhang Y."/>
        </authorList>
    </citation>
    <scope>NUCLEOTIDE SEQUENCE [LARGE SCALE GENOMIC DNA]</scope>
    <source>
        <strain evidence="2">cv. Punajuju</strain>
    </source>
</reference>
<sequence>MSTTKVVEISNNGLAPANPCMQKFTYLKLLPKYLLEKESMNKKPCSSAVCFSLSLSLSLFSFSLSLSFL</sequence>